<comment type="subcellular location">
    <subcellularLocation>
        <location evidence="2">Membrane</location>
        <topology evidence="2">Single-pass membrane protein</topology>
    </subcellularLocation>
</comment>
<protein>
    <submittedName>
        <fullName evidence="15">Cytochrome P450</fullName>
    </submittedName>
</protein>
<evidence type="ECO:0000313" key="16">
    <source>
        <dbReference type="Proteomes" id="UP000313359"/>
    </source>
</evidence>
<proteinExistence type="inferred from homology"/>
<dbReference type="GO" id="GO:0005506">
    <property type="term" value="F:iron ion binding"/>
    <property type="evidence" value="ECO:0007669"/>
    <property type="project" value="InterPro"/>
</dbReference>
<dbReference type="AlphaFoldDB" id="A0A5C2SEN9"/>
<evidence type="ECO:0000256" key="3">
    <source>
        <dbReference type="ARBA" id="ARBA00005179"/>
    </source>
</evidence>
<dbReference type="SUPFAM" id="SSF48264">
    <property type="entry name" value="Cytochrome P450"/>
    <property type="match status" value="1"/>
</dbReference>
<evidence type="ECO:0000256" key="2">
    <source>
        <dbReference type="ARBA" id="ARBA00004167"/>
    </source>
</evidence>
<evidence type="ECO:0000256" key="1">
    <source>
        <dbReference type="ARBA" id="ARBA00001971"/>
    </source>
</evidence>
<organism evidence="15 16">
    <name type="scientific">Lentinus tigrinus ALCF2SS1-6</name>
    <dbReference type="NCBI Taxonomy" id="1328759"/>
    <lineage>
        <taxon>Eukaryota</taxon>
        <taxon>Fungi</taxon>
        <taxon>Dikarya</taxon>
        <taxon>Basidiomycota</taxon>
        <taxon>Agaricomycotina</taxon>
        <taxon>Agaricomycetes</taxon>
        <taxon>Polyporales</taxon>
        <taxon>Polyporaceae</taxon>
        <taxon>Lentinus</taxon>
    </lineage>
</organism>
<dbReference type="GO" id="GO:0016020">
    <property type="term" value="C:membrane"/>
    <property type="evidence" value="ECO:0007669"/>
    <property type="project" value="UniProtKB-SubCell"/>
</dbReference>
<dbReference type="PRINTS" id="PR00463">
    <property type="entry name" value="EP450I"/>
</dbReference>
<keyword evidence="5 13" id="KW-0349">Heme</keyword>
<evidence type="ECO:0000256" key="14">
    <source>
        <dbReference type="SAM" id="Phobius"/>
    </source>
</evidence>
<evidence type="ECO:0000256" key="7">
    <source>
        <dbReference type="ARBA" id="ARBA00022723"/>
    </source>
</evidence>
<evidence type="ECO:0000256" key="8">
    <source>
        <dbReference type="ARBA" id="ARBA00022989"/>
    </source>
</evidence>
<keyword evidence="8 14" id="KW-1133">Transmembrane helix</keyword>
<dbReference type="OrthoDB" id="2789670at2759"/>
<comment type="cofactor">
    <cofactor evidence="1 13">
        <name>heme</name>
        <dbReference type="ChEBI" id="CHEBI:30413"/>
    </cofactor>
</comment>
<keyword evidence="7 13" id="KW-0479">Metal-binding</keyword>
<dbReference type="GO" id="GO:0020037">
    <property type="term" value="F:heme binding"/>
    <property type="evidence" value="ECO:0007669"/>
    <property type="project" value="InterPro"/>
</dbReference>
<dbReference type="EMBL" id="ML122261">
    <property type="protein sequence ID" value="RPD61609.1"/>
    <property type="molecule type" value="Genomic_DNA"/>
</dbReference>
<evidence type="ECO:0000256" key="5">
    <source>
        <dbReference type="ARBA" id="ARBA00022617"/>
    </source>
</evidence>
<dbReference type="Proteomes" id="UP000313359">
    <property type="component" value="Unassembled WGS sequence"/>
</dbReference>
<evidence type="ECO:0000256" key="10">
    <source>
        <dbReference type="ARBA" id="ARBA00023004"/>
    </source>
</evidence>
<sequence>MSDTDSLSPLAWIFVLTVALYLRSFFAWRMRSGGVPLPPGPKAWPFIGNLPQVPRSKPWIGYRDLCSVYGDIVYVRLLSQPIVVLGNPEVISECLDKSSAITSDRPQSPLIRLIGCGQNFGLLPYGRLWRHHRSLFSQYFSSGVIWKYQDVQRAAAHKFLARLLKSPARFKEHIRHNFSSALLKIVYDIDAADEDDPYIAQIDVALEGIAQGLVPGKYLVELVPALSYVPSWFPGTGWQKLFSKWRAAQEGLRRALFAHVKEEPTAGCSVVSELLESMERTGFAGSTRKEEEEVIQSLGSVTFEAGADTTLSTFQAVFVAMTLYPEVLKKAQAELDSVVGLTRLPDFSDQPALVYVNAIIKEALRWHNVVPLCIPHSLSEDDEFHGYFMPKGTVILPNIWACMRDPEAYGDPDEFRPEQFIRNGQLDPSVRDPAKICPGRYIAEASLFINVASVLHTFDIAPPLDEHGRPVKIVPGMTDGLLSYPQDVRCTIKPRSPWAEALIRRYVEEF</sequence>
<evidence type="ECO:0000256" key="11">
    <source>
        <dbReference type="ARBA" id="ARBA00023033"/>
    </source>
</evidence>
<dbReference type="PANTHER" id="PTHR46300">
    <property type="entry name" value="P450, PUTATIVE (EUROFUNG)-RELATED-RELATED"/>
    <property type="match status" value="1"/>
</dbReference>
<dbReference type="InterPro" id="IPR050364">
    <property type="entry name" value="Cytochrome_P450_fung"/>
</dbReference>
<dbReference type="CDD" id="cd11065">
    <property type="entry name" value="CYP64-like"/>
    <property type="match status" value="1"/>
</dbReference>
<dbReference type="Pfam" id="PF00067">
    <property type="entry name" value="p450"/>
    <property type="match status" value="1"/>
</dbReference>
<gene>
    <name evidence="15" type="ORF">L227DRAFT_610085</name>
</gene>
<dbReference type="InterPro" id="IPR002401">
    <property type="entry name" value="Cyt_P450_E_grp-I"/>
</dbReference>
<keyword evidence="9" id="KW-0560">Oxidoreductase</keyword>
<accession>A0A5C2SEN9</accession>
<name>A0A5C2SEN9_9APHY</name>
<feature type="binding site" description="axial binding residue" evidence="13">
    <location>
        <position position="437"/>
    </location>
    <ligand>
        <name>heme</name>
        <dbReference type="ChEBI" id="CHEBI:30413"/>
    </ligand>
    <ligandPart>
        <name>Fe</name>
        <dbReference type="ChEBI" id="CHEBI:18248"/>
    </ligandPart>
</feature>
<evidence type="ECO:0000313" key="15">
    <source>
        <dbReference type="EMBL" id="RPD61609.1"/>
    </source>
</evidence>
<dbReference type="InterPro" id="IPR036396">
    <property type="entry name" value="Cyt_P450_sf"/>
</dbReference>
<keyword evidence="10 13" id="KW-0408">Iron</keyword>
<keyword evidence="12 14" id="KW-0472">Membrane</keyword>
<evidence type="ECO:0000256" key="13">
    <source>
        <dbReference type="PIRSR" id="PIRSR602401-1"/>
    </source>
</evidence>
<dbReference type="STRING" id="1328759.A0A5C2SEN9"/>
<keyword evidence="6 14" id="KW-0812">Transmembrane</keyword>
<feature type="transmembrane region" description="Helical" evidence="14">
    <location>
        <begin position="6"/>
        <end position="22"/>
    </location>
</feature>
<reference evidence="15" key="1">
    <citation type="journal article" date="2018" name="Genome Biol. Evol.">
        <title>Genomics and development of Lentinus tigrinus, a white-rot wood-decaying mushroom with dimorphic fruiting bodies.</title>
        <authorList>
            <person name="Wu B."/>
            <person name="Xu Z."/>
            <person name="Knudson A."/>
            <person name="Carlson A."/>
            <person name="Chen N."/>
            <person name="Kovaka S."/>
            <person name="LaButti K."/>
            <person name="Lipzen A."/>
            <person name="Pennachio C."/>
            <person name="Riley R."/>
            <person name="Schakwitz W."/>
            <person name="Umezawa K."/>
            <person name="Ohm R.A."/>
            <person name="Grigoriev I.V."/>
            <person name="Nagy L.G."/>
            <person name="Gibbons J."/>
            <person name="Hibbett D."/>
        </authorList>
    </citation>
    <scope>NUCLEOTIDE SEQUENCE [LARGE SCALE GENOMIC DNA]</scope>
    <source>
        <strain evidence="15">ALCF2SS1-6</strain>
    </source>
</reference>
<dbReference type="PANTHER" id="PTHR46300:SF7">
    <property type="entry name" value="P450, PUTATIVE (EUROFUNG)-RELATED"/>
    <property type="match status" value="1"/>
</dbReference>
<evidence type="ECO:0000256" key="6">
    <source>
        <dbReference type="ARBA" id="ARBA00022692"/>
    </source>
</evidence>
<dbReference type="Gene3D" id="1.10.630.10">
    <property type="entry name" value="Cytochrome P450"/>
    <property type="match status" value="1"/>
</dbReference>
<evidence type="ECO:0000256" key="9">
    <source>
        <dbReference type="ARBA" id="ARBA00023002"/>
    </source>
</evidence>
<evidence type="ECO:0000256" key="12">
    <source>
        <dbReference type="ARBA" id="ARBA00023136"/>
    </source>
</evidence>
<dbReference type="GO" id="GO:0004497">
    <property type="term" value="F:monooxygenase activity"/>
    <property type="evidence" value="ECO:0007669"/>
    <property type="project" value="UniProtKB-KW"/>
</dbReference>
<evidence type="ECO:0000256" key="4">
    <source>
        <dbReference type="ARBA" id="ARBA00010617"/>
    </source>
</evidence>
<comment type="similarity">
    <text evidence="4">Belongs to the cytochrome P450 family.</text>
</comment>
<keyword evidence="16" id="KW-1185">Reference proteome</keyword>
<comment type="pathway">
    <text evidence="3">Secondary metabolite biosynthesis.</text>
</comment>
<keyword evidence="11" id="KW-0503">Monooxygenase</keyword>
<dbReference type="InterPro" id="IPR001128">
    <property type="entry name" value="Cyt_P450"/>
</dbReference>
<dbReference type="GO" id="GO:0016705">
    <property type="term" value="F:oxidoreductase activity, acting on paired donors, with incorporation or reduction of molecular oxygen"/>
    <property type="evidence" value="ECO:0007669"/>
    <property type="project" value="InterPro"/>
</dbReference>